<dbReference type="InParanoid" id="D3BFA8"/>
<sequence length="164" mass="18555">MSMEGFGSVKESFDQIIQKAPHLITTEKKKRIAASFQQLQEENKSLKGEKKNLRNRIDEETNLLQILSDQADGLKRILSEKDVEINALNQTIKEQSDNLLTFKQNLENESKLKDETQKMDGLQQTINGLNQKINDLSLERDQLAGSLEEERKVGSGQQGARAAE</sequence>
<organism evidence="2 3">
    <name type="scientific">Heterostelium pallidum (strain ATCC 26659 / Pp 5 / PN500)</name>
    <name type="common">Cellular slime mold</name>
    <name type="synonym">Polysphondylium pallidum</name>
    <dbReference type="NCBI Taxonomy" id="670386"/>
    <lineage>
        <taxon>Eukaryota</taxon>
        <taxon>Amoebozoa</taxon>
        <taxon>Evosea</taxon>
        <taxon>Eumycetozoa</taxon>
        <taxon>Dictyostelia</taxon>
        <taxon>Acytosteliales</taxon>
        <taxon>Acytosteliaceae</taxon>
        <taxon>Heterostelium</taxon>
    </lineage>
</organism>
<gene>
    <name evidence="2" type="ORF">PPL_06641</name>
</gene>
<dbReference type="Proteomes" id="UP000001396">
    <property type="component" value="Unassembled WGS sequence"/>
</dbReference>
<comment type="caution">
    <text evidence="2">The sequence shown here is derived from an EMBL/GenBank/DDBJ whole genome shotgun (WGS) entry which is preliminary data.</text>
</comment>
<name>D3BFA8_HETP5</name>
<evidence type="ECO:0000313" key="3">
    <source>
        <dbReference type="Proteomes" id="UP000001396"/>
    </source>
</evidence>
<accession>D3BFA8</accession>
<proteinExistence type="predicted"/>
<evidence type="ECO:0000313" key="2">
    <source>
        <dbReference type="EMBL" id="EFA79822.1"/>
    </source>
</evidence>
<dbReference type="RefSeq" id="XP_020431943.1">
    <property type="nucleotide sequence ID" value="XM_020577495.1"/>
</dbReference>
<evidence type="ECO:0000256" key="1">
    <source>
        <dbReference type="SAM" id="MobiDB-lite"/>
    </source>
</evidence>
<reference evidence="2 3" key="1">
    <citation type="journal article" date="2011" name="Genome Res.">
        <title>Phylogeny-wide analysis of social amoeba genomes highlights ancient origins for complex intercellular communication.</title>
        <authorList>
            <person name="Heidel A.J."/>
            <person name="Lawal H.M."/>
            <person name="Felder M."/>
            <person name="Schilde C."/>
            <person name="Helps N.R."/>
            <person name="Tunggal B."/>
            <person name="Rivero F."/>
            <person name="John U."/>
            <person name="Schleicher M."/>
            <person name="Eichinger L."/>
            <person name="Platzer M."/>
            <person name="Noegel A.A."/>
            <person name="Schaap P."/>
            <person name="Gloeckner G."/>
        </authorList>
    </citation>
    <scope>NUCLEOTIDE SEQUENCE [LARGE SCALE GENOMIC DNA]</scope>
    <source>
        <strain evidence="3">ATCC 26659 / Pp 5 / PN500</strain>
    </source>
</reference>
<keyword evidence="3" id="KW-1185">Reference proteome</keyword>
<protein>
    <submittedName>
        <fullName evidence="2">Uncharacterized protein</fullName>
    </submittedName>
</protein>
<dbReference type="GeneID" id="31362123"/>
<dbReference type="EMBL" id="ADBJ01000031">
    <property type="protein sequence ID" value="EFA79822.1"/>
    <property type="molecule type" value="Genomic_DNA"/>
</dbReference>
<feature type="compositionally biased region" description="Basic and acidic residues" evidence="1">
    <location>
        <begin position="140"/>
        <end position="153"/>
    </location>
</feature>
<feature type="region of interest" description="Disordered" evidence="1">
    <location>
        <begin position="140"/>
        <end position="164"/>
    </location>
</feature>
<dbReference type="AlphaFoldDB" id="D3BFA8"/>